<dbReference type="EMBL" id="JAEAOA010000454">
    <property type="protein sequence ID" value="KAK3601917.1"/>
    <property type="molecule type" value="Genomic_DNA"/>
</dbReference>
<evidence type="ECO:0000313" key="3">
    <source>
        <dbReference type="Proteomes" id="UP001195483"/>
    </source>
</evidence>
<reference evidence="2" key="2">
    <citation type="journal article" date="2021" name="Genome Biol. Evol.">
        <title>Developing a high-quality reference genome for a parasitic bivalve with doubly uniparental inheritance (Bivalvia: Unionida).</title>
        <authorList>
            <person name="Smith C.H."/>
        </authorList>
    </citation>
    <scope>NUCLEOTIDE SEQUENCE</scope>
    <source>
        <strain evidence="2">CHS0354</strain>
        <tissue evidence="2">Mantle</tissue>
    </source>
</reference>
<reference evidence="2" key="3">
    <citation type="submission" date="2023-05" db="EMBL/GenBank/DDBJ databases">
        <authorList>
            <person name="Smith C.H."/>
        </authorList>
    </citation>
    <scope>NUCLEOTIDE SEQUENCE</scope>
    <source>
        <strain evidence="2">CHS0354</strain>
        <tissue evidence="2">Mantle</tissue>
    </source>
</reference>
<sequence>RVDDFTIMEAKSPAIPEAPSTRLAREKLKAISNFLPVHERLKEKLQQRQQVKTDILEGNIQTFAPITTGIKTALYGDPDDAFKRDDKKPISDLLKEISSNVKQVPKQTVAIEQQTEEEQQTDEQIAGPSRKKGVKFVNLLTEEATNKIRNIDLLKPEEYEAFGTYMAEQYYTEKDKYLKDEYKNKKVNIDKWADNMYKIQRNISTLTEDKKRAAEYERYIFGIELGKARSSAMKAGERAATRVKKIKSSESAPMPQSGYLSAEDQQFLDSLSSPPETKKTNGEGITPI</sequence>
<accession>A0AAE0T161</accession>
<gene>
    <name evidence="2" type="ORF">CHS0354_006574</name>
</gene>
<organism evidence="2 3">
    <name type="scientific">Potamilus streckersoni</name>
    <dbReference type="NCBI Taxonomy" id="2493646"/>
    <lineage>
        <taxon>Eukaryota</taxon>
        <taxon>Metazoa</taxon>
        <taxon>Spiralia</taxon>
        <taxon>Lophotrochozoa</taxon>
        <taxon>Mollusca</taxon>
        <taxon>Bivalvia</taxon>
        <taxon>Autobranchia</taxon>
        <taxon>Heteroconchia</taxon>
        <taxon>Palaeoheterodonta</taxon>
        <taxon>Unionida</taxon>
        <taxon>Unionoidea</taxon>
        <taxon>Unionidae</taxon>
        <taxon>Ambleminae</taxon>
        <taxon>Lampsilini</taxon>
        <taxon>Potamilus</taxon>
    </lineage>
</organism>
<feature type="compositionally biased region" description="Polar residues" evidence="1">
    <location>
        <begin position="263"/>
        <end position="275"/>
    </location>
</feature>
<reference evidence="2" key="1">
    <citation type="journal article" date="2021" name="Genome Biol. Evol.">
        <title>A High-Quality Reference Genome for a Parasitic Bivalve with Doubly Uniparental Inheritance (Bivalvia: Unionida).</title>
        <authorList>
            <person name="Smith C.H."/>
        </authorList>
    </citation>
    <scope>NUCLEOTIDE SEQUENCE</scope>
    <source>
        <strain evidence="2">CHS0354</strain>
    </source>
</reference>
<name>A0AAE0T161_9BIVA</name>
<keyword evidence="3" id="KW-1185">Reference proteome</keyword>
<protein>
    <submittedName>
        <fullName evidence="2">Uncharacterized protein</fullName>
    </submittedName>
</protein>
<evidence type="ECO:0000256" key="1">
    <source>
        <dbReference type="SAM" id="MobiDB-lite"/>
    </source>
</evidence>
<feature type="non-terminal residue" evidence="2">
    <location>
        <position position="1"/>
    </location>
</feature>
<dbReference type="Proteomes" id="UP001195483">
    <property type="component" value="Unassembled WGS sequence"/>
</dbReference>
<proteinExistence type="predicted"/>
<feature type="region of interest" description="Disordered" evidence="1">
    <location>
        <begin position="242"/>
        <end position="288"/>
    </location>
</feature>
<dbReference type="AlphaFoldDB" id="A0AAE0T161"/>
<feature type="non-terminal residue" evidence="2">
    <location>
        <position position="288"/>
    </location>
</feature>
<evidence type="ECO:0000313" key="2">
    <source>
        <dbReference type="EMBL" id="KAK3601917.1"/>
    </source>
</evidence>
<comment type="caution">
    <text evidence="2">The sequence shown here is derived from an EMBL/GenBank/DDBJ whole genome shotgun (WGS) entry which is preliminary data.</text>
</comment>